<dbReference type="AlphaFoldDB" id="A0A0M4L552"/>
<evidence type="ECO:0000256" key="3">
    <source>
        <dbReference type="ARBA" id="ARBA00022448"/>
    </source>
</evidence>
<evidence type="ECO:0000256" key="1">
    <source>
        <dbReference type="ARBA" id="ARBA00004141"/>
    </source>
</evidence>
<feature type="transmembrane region" description="Helical" evidence="9">
    <location>
        <begin position="391"/>
        <end position="416"/>
    </location>
</feature>
<name>A0A0M4L552_9GAMM</name>
<sequence>MAEIELTSFEVSLQNLMIALEASDYDEAKQQIKDLHPGEIALLLEAIQPKDRSVLWPSIEISIQGEILKEVSEDVQSQLISEMTVDSLVKATEKLDTDDLADIVPNMPESAVHSLLLTLDFKHRERLNKILSYPEDSAGGLMNTDFITVRPDVSIRAVIRYLRLLKEMPIDTDQVFVVDRNFNYLGSLLITSLLTEEPERMVETLINNDFSKPVSADTDETEVALLFEQRNLISAPVIDENNQLVGRITIDDVVDVIRDQAEHSVMSMVGLDEDEDVFAPIIQSSKRRSVWLGVNLVTAFIAVYFIGLFEATLQQKIALAILMPVVASMGGIAGTQTLIIVTRGIATGRVTAANIKTLINKEVAVSGLNGIIWSIVIGLITYYWFADLLLSLIIALAIITNLVVAAFSGAFLPLLLSKLKIDPALAGGVILTTITDVIGFVAFLGLAALFI</sequence>
<keyword evidence="7 9" id="KW-0472">Membrane</keyword>
<dbReference type="Gene3D" id="1.10.357.20">
    <property type="entry name" value="SLC41 divalent cation transporters, integral membrane domain"/>
    <property type="match status" value="1"/>
</dbReference>
<comment type="function">
    <text evidence="9">Acts as a magnesium transporter.</text>
</comment>
<dbReference type="GO" id="GO:0046872">
    <property type="term" value="F:metal ion binding"/>
    <property type="evidence" value="ECO:0007669"/>
    <property type="project" value="UniProtKB-KW"/>
</dbReference>
<comment type="subcellular location">
    <subcellularLocation>
        <location evidence="9">Cell membrane</location>
        <topology evidence="9">Multi-pass membrane protein</topology>
    </subcellularLocation>
    <subcellularLocation>
        <location evidence="1">Membrane</location>
        <topology evidence="1">Multi-pass membrane protein</topology>
    </subcellularLocation>
</comment>
<reference evidence="11 12" key="1">
    <citation type="journal article" date="2015" name="Genome Announc.">
        <title>Genome Sequence of 'Candidatus Thioglobus singularis' Strain PS1, a Mixotroph from the SUP05 Clade of Marine Gammaproteobacteria.</title>
        <authorList>
            <person name="Marshall K.T."/>
            <person name="Morris R.M."/>
        </authorList>
    </citation>
    <scope>NUCLEOTIDE SEQUENCE [LARGE SCALE GENOMIC DNA]</scope>
    <source>
        <strain evidence="11 12">PS1</strain>
    </source>
</reference>
<dbReference type="KEGG" id="tsn:W908_03610"/>
<keyword evidence="5 9" id="KW-0460">Magnesium</keyword>
<dbReference type="GO" id="GO:0015095">
    <property type="term" value="F:magnesium ion transmembrane transporter activity"/>
    <property type="evidence" value="ECO:0007669"/>
    <property type="project" value="UniProtKB-UniRule"/>
</dbReference>
<dbReference type="NCBIfam" id="TIGR00400">
    <property type="entry name" value="mgtE"/>
    <property type="match status" value="1"/>
</dbReference>
<dbReference type="InterPro" id="IPR000644">
    <property type="entry name" value="CBS_dom"/>
</dbReference>
<evidence type="ECO:0000313" key="12">
    <source>
        <dbReference type="Proteomes" id="UP000068905"/>
    </source>
</evidence>
<dbReference type="InterPro" id="IPR006667">
    <property type="entry name" value="SLC41_membr_dom"/>
</dbReference>
<dbReference type="SMART" id="SM00116">
    <property type="entry name" value="CBS"/>
    <property type="match status" value="2"/>
</dbReference>
<dbReference type="InterPro" id="IPR046342">
    <property type="entry name" value="CBS_dom_sf"/>
</dbReference>
<gene>
    <name evidence="11" type="ORF">W908_03610</name>
</gene>
<feature type="domain" description="CBS" evidence="10">
    <location>
        <begin position="206"/>
        <end position="265"/>
    </location>
</feature>
<keyword evidence="9" id="KW-1003">Cell membrane</keyword>
<keyword evidence="6 9" id="KW-1133">Transmembrane helix</keyword>
<keyword evidence="12" id="KW-1185">Reference proteome</keyword>
<evidence type="ECO:0000256" key="5">
    <source>
        <dbReference type="ARBA" id="ARBA00022842"/>
    </source>
</evidence>
<dbReference type="EMBL" id="CP006911">
    <property type="protein sequence ID" value="ALE01738.1"/>
    <property type="molecule type" value="Genomic_DNA"/>
</dbReference>
<evidence type="ECO:0000256" key="8">
    <source>
        <dbReference type="PROSITE-ProRule" id="PRU00703"/>
    </source>
</evidence>
<dbReference type="PATRIC" id="fig|1125411.7.peg.704"/>
<feature type="transmembrane region" description="Helical" evidence="9">
    <location>
        <begin position="428"/>
        <end position="450"/>
    </location>
</feature>
<dbReference type="PANTHER" id="PTHR43773:SF1">
    <property type="entry name" value="MAGNESIUM TRANSPORTER MGTE"/>
    <property type="match status" value="1"/>
</dbReference>
<dbReference type="Gene3D" id="3.10.580.10">
    <property type="entry name" value="CBS-domain"/>
    <property type="match status" value="1"/>
</dbReference>
<comment type="subunit">
    <text evidence="9">Homodimer.</text>
</comment>
<feature type="transmembrane region" description="Helical" evidence="9">
    <location>
        <begin position="317"/>
        <end position="342"/>
    </location>
</feature>
<evidence type="ECO:0000256" key="6">
    <source>
        <dbReference type="ARBA" id="ARBA00022989"/>
    </source>
</evidence>
<evidence type="ECO:0000256" key="7">
    <source>
        <dbReference type="ARBA" id="ARBA00023136"/>
    </source>
</evidence>
<dbReference type="Proteomes" id="UP000068905">
    <property type="component" value="Chromosome"/>
</dbReference>
<evidence type="ECO:0000256" key="9">
    <source>
        <dbReference type="RuleBase" id="RU362011"/>
    </source>
</evidence>
<keyword evidence="4 9" id="KW-0812">Transmembrane</keyword>
<dbReference type="InterPro" id="IPR006669">
    <property type="entry name" value="MgtE_transporter"/>
</dbReference>
<dbReference type="Pfam" id="PF03448">
    <property type="entry name" value="MgtE_N"/>
    <property type="match status" value="1"/>
</dbReference>
<dbReference type="Gene3D" id="1.25.60.10">
    <property type="entry name" value="MgtE N-terminal domain-like"/>
    <property type="match status" value="1"/>
</dbReference>
<dbReference type="InterPro" id="IPR036739">
    <property type="entry name" value="SLC41_membr_dom_sf"/>
</dbReference>
<evidence type="ECO:0000259" key="10">
    <source>
        <dbReference type="PROSITE" id="PS51371"/>
    </source>
</evidence>
<dbReference type="InterPro" id="IPR006668">
    <property type="entry name" value="Mg_transptr_MgtE_intracell_dom"/>
</dbReference>
<evidence type="ECO:0000256" key="4">
    <source>
        <dbReference type="ARBA" id="ARBA00022692"/>
    </source>
</evidence>
<feature type="transmembrane region" description="Helical" evidence="9">
    <location>
        <begin position="363"/>
        <end position="385"/>
    </location>
</feature>
<dbReference type="Pfam" id="PF01769">
    <property type="entry name" value="MgtE"/>
    <property type="match status" value="1"/>
</dbReference>
<dbReference type="STRING" id="1125411.W908_03610"/>
<keyword evidence="8" id="KW-0129">CBS domain</keyword>
<protein>
    <recommendedName>
        <fullName evidence="9">Magnesium transporter MgtE</fullName>
    </recommendedName>
</protein>
<comment type="similarity">
    <text evidence="2 9">Belongs to the SLC41A transporter family.</text>
</comment>
<feature type="transmembrane region" description="Helical" evidence="9">
    <location>
        <begin position="290"/>
        <end position="311"/>
    </location>
</feature>
<keyword evidence="9" id="KW-0479">Metal-binding</keyword>
<accession>A0A0M4L552</accession>
<proteinExistence type="inferred from homology"/>
<dbReference type="GO" id="GO:0005886">
    <property type="term" value="C:plasma membrane"/>
    <property type="evidence" value="ECO:0007669"/>
    <property type="project" value="UniProtKB-SubCell"/>
</dbReference>
<dbReference type="SUPFAM" id="SSF158791">
    <property type="entry name" value="MgtE N-terminal domain-like"/>
    <property type="match status" value="1"/>
</dbReference>
<dbReference type="Pfam" id="PF00571">
    <property type="entry name" value="CBS"/>
    <property type="match status" value="2"/>
</dbReference>
<dbReference type="PANTHER" id="PTHR43773">
    <property type="entry name" value="MAGNESIUM TRANSPORTER MGTE"/>
    <property type="match status" value="1"/>
</dbReference>
<feature type="domain" description="CBS" evidence="10">
    <location>
        <begin position="142"/>
        <end position="204"/>
    </location>
</feature>
<evidence type="ECO:0000256" key="2">
    <source>
        <dbReference type="ARBA" id="ARBA00009749"/>
    </source>
</evidence>
<dbReference type="OrthoDB" id="9790355at2"/>
<dbReference type="CDD" id="cd04606">
    <property type="entry name" value="CBS_pair_Mg_transporter"/>
    <property type="match status" value="1"/>
</dbReference>
<dbReference type="SUPFAM" id="SSF54631">
    <property type="entry name" value="CBS-domain pair"/>
    <property type="match status" value="1"/>
</dbReference>
<keyword evidence="3 9" id="KW-0813">Transport</keyword>
<dbReference type="RefSeq" id="WP_053819964.1">
    <property type="nucleotide sequence ID" value="NZ_CP006911.1"/>
</dbReference>
<dbReference type="PROSITE" id="PS51371">
    <property type="entry name" value="CBS"/>
    <property type="match status" value="2"/>
</dbReference>
<dbReference type="SUPFAM" id="SSF161093">
    <property type="entry name" value="MgtE membrane domain-like"/>
    <property type="match status" value="1"/>
</dbReference>
<evidence type="ECO:0000313" key="11">
    <source>
        <dbReference type="EMBL" id="ALE01738.1"/>
    </source>
</evidence>
<dbReference type="SMART" id="SM00924">
    <property type="entry name" value="MgtE_N"/>
    <property type="match status" value="1"/>
</dbReference>
<organism evidence="11 12">
    <name type="scientific">Candidatus Pseudothioglobus singularis PS1</name>
    <dbReference type="NCBI Taxonomy" id="1125411"/>
    <lineage>
        <taxon>Bacteria</taxon>
        <taxon>Pseudomonadati</taxon>
        <taxon>Pseudomonadota</taxon>
        <taxon>Gammaproteobacteria</taxon>
        <taxon>Candidatus Pseudothioglobaceae</taxon>
        <taxon>Candidatus Pseudothioglobus</taxon>
    </lineage>
</organism>
<dbReference type="InterPro" id="IPR038076">
    <property type="entry name" value="MgtE_N_sf"/>
</dbReference>